<dbReference type="Pfam" id="PF14613">
    <property type="entry name" value="HAM1_C"/>
    <property type="match status" value="1"/>
</dbReference>
<evidence type="ECO:0000313" key="5">
    <source>
        <dbReference type="Proteomes" id="UP001556367"/>
    </source>
</evidence>
<evidence type="ECO:0000259" key="2">
    <source>
        <dbReference type="Pfam" id="PF14613"/>
    </source>
</evidence>
<protein>
    <submittedName>
        <fullName evidence="4">Uncharacterized protein</fullName>
    </submittedName>
</protein>
<feature type="compositionally biased region" description="Basic and acidic residues" evidence="1">
    <location>
        <begin position="397"/>
        <end position="407"/>
    </location>
</feature>
<comment type="caution">
    <text evidence="4">The sequence shown here is derived from an EMBL/GenBank/DDBJ whole genome shotgun (WGS) entry which is preliminary data.</text>
</comment>
<sequence length="1003" mass="114012">MAPLHPLKVPQWLGIAQIYPDGFVSRLWELGAVQISDNWVVLYSACSWVVFCIRDGGVRHPWRLFPNLLVANEGCASQWITNRARVFAPLVDFTLTSQICRLFVSVDFESHQPPSMTTCISSLRHCDPPPRRFIKDKNDANLLHIYDFSLPPPSKNPSINYILTTNITNNMSLPTAQKDIANHPSAGAVTDPVNKANKDADLDRKVRFYGVIEAFRRGRMPDNNQIDSTLKYVLDNSPVDLNSLSPEGRNLIDDTRDIIETARLIAQEKNADELFQNFVWHTRDVNADQAKKDPNEVLPVDKAKAQTDGQQAVKHLRTLLNLVLTNSEARKLLSDFSVMGRDLLARGASKAADTLRPDEERLRRTDEAAPQDQFITEGGRVAGPNETPVLEAGVPGTDHRVAQHPHEPLGSGAKVKTEDGDVMSGDTAYRKARTQAEEHKERGADIAQREKDQLQRDAQEARDRDDVDPEVKKQGVFDRLRGYRDGLSDRIPQEHKDRANEKYDRGREFLTEEYFPEERRDQFIYRGKKVIIECQKHDDYQQSLKWLMNYFEEYVGHARTVAEHGKDSHSKLSSDPALNTAMAELRTLLERFANGTSMNMIFDAFGTLADDTRRDPELRDWFRRVDTYIRKVLFEPGFVLEPACNNEAKDLRESGRRFYDEKYKGHFDNLFNSVGDWFKAMGDDPLNKRFGEDWARLTRDLLFDSEGGLKFKPHLWNDIRKVILPQLIDKVGYMPIPRIEYTDDAFDLVLENLTLSGRNLFPNVVSFETKNYVKFSPYNAIKDEGHHEITLTFGQIQADMRDVAFYFRKKTGMPKLMDTGLADVLLGGEGLTATVHLASADRDRSSVYHVKQVNVKIDTLKFSIRDSRHDALYKIIKPIATGLVKKQIQKAIADAIRTGFEYVDEQLVVVRDRMSEAKASDELSRTQVLQDLFKRKKDEAAGKKNEAQAKAAERNSQFKIVATKDNSVLPNVGHPEGLVNKTTACEHAAGQGHEWRSDAFTIV</sequence>
<dbReference type="EMBL" id="JASNQZ010000012">
    <property type="protein sequence ID" value="KAL0948738.1"/>
    <property type="molecule type" value="Genomic_DNA"/>
</dbReference>
<feature type="region of interest" description="Disordered" evidence="1">
    <location>
        <begin position="397"/>
        <end position="474"/>
    </location>
</feature>
<evidence type="ECO:0000313" key="4">
    <source>
        <dbReference type="EMBL" id="KAL0948738.1"/>
    </source>
</evidence>
<dbReference type="InterPro" id="IPR027842">
    <property type="entry name" value="HAM1-like_C"/>
</dbReference>
<dbReference type="Pfam" id="PF19343">
    <property type="entry name" value="HAM1_N"/>
    <property type="match status" value="1"/>
</dbReference>
<dbReference type="Gene3D" id="3.15.10.10">
    <property type="entry name" value="Bactericidal permeability-increasing protein, domain 1"/>
    <property type="match status" value="1"/>
</dbReference>
<feature type="domain" description="HAM1-like N-terminal" evidence="3">
    <location>
        <begin position="185"/>
        <end position="843"/>
    </location>
</feature>
<dbReference type="Proteomes" id="UP001556367">
    <property type="component" value="Unassembled WGS sequence"/>
</dbReference>
<gene>
    <name evidence="4" type="ORF">HGRIS_008869</name>
</gene>
<dbReference type="PANTHER" id="PTHR31138:SF1">
    <property type="entry name" value="PDZ DOMAIN-CONTAINING PROTEIN"/>
    <property type="match status" value="1"/>
</dbReference>
<accession>A0ABR3IZJ0</accession>
<feature type="compositionally biased region" description="Basic and acidic residues" evidence="1">
    <location>
        <begin position="353"/>
        <end position="367"/>
    </location>
</feature>
<feature type="compositionally biased region" description="Basic and acidic residues" evidence="1">
    <location>
        <begin position="434"/>
        <end position="474"/>
    </location>
</feature>
<dbReference type="PANTHER" id="PTHR31138">
    <property type="entry name" value="CHROMOSOME 19, WHOLE GENOME SHOTGUN SEQUENCE"/>
    <property type="match status" value="1"/>
</dbReference>
<feature type="region of interest" description="Disordered" evidence="1">
    <location>
        <begin position="349"/>
        <end position="370"/>
    </location>
</feature>
<organism evidence="4 5">
    <name type="scientific">Hohenbuehelia grisea</name>
    <dbReference type="NCBI Taxonomy" id="104357"/>
    <lineage>
        <taxon>Eukaryota</taxon>
        <taxon>Fungi</taxon>
        <taxon>Dikarya</taxon>
        <taxon>Basidiomycota</taxon>
        <taxon>Agaricomycotina</taxon>
        <taxon>Agaricomycetes</taxon>
        <taxon>Agaricomycetidae</taxon>
        <taxon>Agaricales</taxon>
        <taxon>Pleurotineae</taxon>
        <taxon>Pleurotaceae</taxon>
        <taxon>Hohenbuehelia</taxon>
    </lineage>
</organism>
<dbReference type="InterPro" id="IPR045967">
    <property type="entry name" value="HAM1-like_N"/>
</dbReference>
<dbReference type="SUPFAM" id="SSF55394">
    <property type="entry name" value="Bactericidal permeability-increasing protein, BPI"/>
    <property type="match status" value="1"/>
</dbReference>
<evidence type="ECO:0000259" key="3">
    <source>
        <dbReference type="Pfam" id="PF19343"/>
    </source>
</evidence>
<keyword evidence="5" id="KW-1185">Reference proteome</keyword>
<reference evidence="5" key="1">
    <citation type="submission" date="2024-06" db="EMBL/GenBank/DDBJ databases">
        <title>Multi-omics analyses provide insights into the biosynthesis of the anticancer antibiotic pleurotin in Hohenbuehelia grisea.</title>
        <authorList>
            <person name="Weaver J.A."/>
            <person name="Alberti F."/>
        </authorList>
    </citation>
    <scope>NUCLEOTIDE SEQUENCE [LARGE SCALE GENOMIC DNA]</scope>
    <source>
        <strain evidence="5">T-177</strain>
    </source>
</reference>
<proteinExistence type="predicted"/>
<evidence type="ECO:0000256" key="1">
    <source>
        <dbReference type="SAM" id="MobiDB-lite"/>
    </source>
</evidence>
<dbReference type="InterPro" id="IPR017943">
    <property type="entry name" value="Bactericidal_perm-incr_a/b_dom"/>
</dbReference>
<feature type="domain" description="HAM1-like C-terminal" evidence="2">
    <location>
        <begin position="855"/>
        <end position="1003"/>
    </location>
</feature>
<name>A0ABR3IZJ0_9AGAR</name>